<dbReference type="InterPro" id="IPR024679">
    <property type="entry name" value="Ipi1_N"/>
</dbReference>
<dbReference type="STRING" id="4533.J3LYQ2"/>
<evidence type="ECO:0000313" key="8">
    <source>
        <dbReference type="EnsemblPlants" id="OB04G22770.1"/>
    </source>
</evidence>
<evidence type="ECO:0000256" key="2">
    <source>
        <dbReference type="ARBA" id="ARBA00004642"/>
    </source>
</evidence>
<evidence type="ECO:0000256" key="4">
    <source>
        <dbReference type="ARBA" id="ARBA00023242"/>
    </source>
</evidence>
<evidence type="ECO:0000256" key="5">
    <source>
        <dbReference type="SAM" id="MobiDB-lite"/>
    </source>
</evidence>
<dbReference type="Gramene" id="OB04G22770.1">
    <property type="protein sequence ID" value="OB04G22770.1"/>
    <property type="gene ID" value="OB04G22770"/>
</dbReference>
<evidence type="ECO:0000256" key="3">
    <source>
        <dbReference type="ARBA" id="ARBA00006427"/>
    </source>
</evidence>
<name>J3LYQ2_ORYBR</name>
<dbReference type="InterPro" id="IPR057949">
    <property type="entry name" value="TPR_TEX10"/>
</dbReference>
<dbReference type="SUPFAM" id="SSF48371">
    <property type="entry name" value="ARM repeat"/>
    <property type="match status" value="1"/>
</dbReference>
<dbReference type="GO" id="GO:0005634">
    <property type="term" value="C:nucleus"/>
    <property type="evidence" value="ECO:0007669"/>
    <property type="project" value="UniProtKB-SubCell"/>
</dbReference>
<keyword evidence="9" id="KW-1185">Reference proteome</keyword>
<feature type="domain" description="Pre-rRNA-processing protein Ipi1 N-terminal" evidence="6">
    <location>
        <begin position="166"/>
        <end position="228"/>
    </location>
</feature>
<dbReference type="eggNOG" id="KOG2149">
    <property type="taxonomic scope" value="Eukaryota"/>
</dbReference>
<dbReference type="PANTHER" id="PTHR16056">
    <property type="entry name" value="REGULATOR OF MICROTUBULE DYNAMICS PROTEIN"/>
    <property type="match status" value="1"/>
</dbReference>
<dbReference type="PANTHER" id="PTHR16056:SF2">
    <property type="entry name" value="TESTIS-EXPRESSED PROTEIN 10"/>
    <property type="match status" value="1"/>
</dbReference>
<dbReference type="AlphaFoldDB" id="J3LYQ2"/>
<dbReference type="InterPro" id="IPR011989">
    <property type="entry name" value="ARM-like"/>
</dbReference>
<dbReference type="OMA" id="MILDQDI"/>
<feature type="region of interest" description="Disordered" evidence="5">
    <location>
        <begin position="1"/>
        <end position="48"/>
    </location>
</feature>
<dbReference type="Pfam" id="PF12333">
    <property type="entry name" value="Ipi1_N"/>
    <property type="match status" value="1"/>
</dbReference>
<protein>
    <submittedName>
        <fullName evidence="8">Uncharacterized protein</fullName>
    </submittedName>
</protein>
<evidence type="ECO:0000313" key="9">
    <source>
        <dbReference type="Proteomes" id="UP000006038"/>
    </source>
</evidence>
<reference evidence="8" key="2">
    <citation type="submission" date="2013-04" db="UniProtKB">
        <authorList>
            <consortium name="EnsemblPlants"/>
        </authorList>
    </citation>
    <scope>IDENTIFICATION</scope>
</reference>
<dbReference type="Proteomes" id="UP000006038">
    <property type="component" value="Chromosome 4"/>
</dbReference>
<accession>J3LYQ2</accession>
<dbReference type="EnsemblPlants" id="OB04G22770.1">
    <property type="protein sequence ID" value="OB04G22770.1"/>
    <property type="gene ID" value="OB04G22770"/>
</dbReference>
<dbReference type="InterPro" id="IPR016024">
    <property type="entry name" value="ARM-type_fold"/>
</dbReference>
<feature type="domain" description="TEX10-like TPR repeats" evidence="7">
    <location>
        <begin position="506"/>
        <end position="877"/>
    </location>
</feature>
<dbReference type="HOGENOM" id="CLU_327176_0_0_1"/>
<feature type="compositionally biased region" description="Low complexity" evidence="5">
    <location>
        <begin position="1"/>
        <end position="15"/>
    </location>
</feature>
<dbReference type="Pfam" id="PF25781">
    <property type="entry name" value="TPR_TEX10"/>
    <property type="match status" value="1"/>
</dbReference>
<evidence type="ECO:0000256" key="1">
    <source>
        <dbReference type="ARBA" id="ARBA00004604"/>
    </source>
</evidence>
<dbReference type="FunFam" id="1.25.10.10:FF:000348">
    <property type="entry name" value="uncharacterized protein LOC106763108 isoform X2"/>
    <property type="match status" value="1"/>
</dbReference>
<evidence type="ECO:0000259" key="6">
    <source>
        <dbReference type="Pfam" id="PF12333"/>
    </source>
</evidence>
<keyword evidence="4" id="KW-0539">Nucleus</keyword>
<proteinExistence type="inferred from homology"/>
<evidence type="ECO:0000259" key="7">
    <source>
        <dbReference type="Pfam" id="PF25781"/>
    </source>
</evidence>
<dbReference type="Gene3D" id="1.25.10.10">
    <property type="entry name" value="Leucine-rich Repeat Variant"/>
    <property type="match status" value="1"/>
</dbReference>
<organism evidence="8">
    <name type="scientific">Oryza brachyantha</name>
    <name type="common">malo sina</name>
    <dbReference type="NCBI Taxonomy" id="4533"/>
    <lineage>
        <taxon>Eukaryota</taxon>
        <taxon>Viridiplantae</taxon>
        <taxon>Streptophyta</taxon>
        <taxon>Embryophyta</taxon>
        <taxon>Tracheophyta</taxon>
        <taxon>Spermatophyta</taxon>
        <taxon>Magnoliopsida</taxon>
        <taxon>Liliopsida</taxon>
        <taxon>Poales</taxon>
        <taxon>Poaceae</taxon>
        <taxon>BOP clade</taxon>
        <taxon>Oryzoideae</taxon>
        <taxon>Oryzeae</taxon>
        <taxon>Oryzinae</taxon>
        <taxon>Oryza</taxon>
    </lineage>
</organism>
<comment type="subcellular location">
    <subcellularLocation>
        <location evidence="1">Nucleus</location>
        <location evidence="1">Nucleolus</location>
    </subcellularLocation>
    <subcellularLocation>
        <location evidence="2">Nucleus</location>
        <location evidence="2">Nucleoplasm</location>
    </subcellularLocation>
</comment>
<reference evidence="8" key="1">
    <citation type="journal article" date="2013" name="Nat. Commun.">
        <title>Whole-genome sequencing of Oryza brachyantha reveals mechanisms underlying Oryza genome evolution.</title>
        <authorList>
            <person name="Chen J."/>
            <person name="Huang Q."/>
            <person name="Gao D."/>
            <person name="Wang J."/>
            <person name="Lang Y."/>
            <person name="Liu T."/>
            <person name="Li B."/>
            <person name="Bai Z."/>
            <person name="Luis Goicoechea J."/>
            <person name="Liang C."/>
            <person name="Chen C."/>
            <person name="Zhang W."/>
            <person name="Sun S."/>
            <person name="Liao Y."/>
            <person name="Zhang X."/>
            <person name="Yang L."/>
            <person name="Song C."/>
            <person name="Wang M."/>
            <person name="Shi J."/>
            <person name="Liu G."/>
            <person name="Liu J."/>
            <person name="Zhou H."/>
            <person name="Zhou W."/>
            <person name="Yu Q."/>
            <person name="An N."/>
            <person name="Chen Y."/>
            <person name="Cai Q."/>
            <person name="Wang B."/>
            <person name="Liu B."/>
            <person name="Min J."/>
            <person name="Huang Y."/>
            <person name="Wu H."/>
            <person name="Li Z."/>
            <person name="Zhang Y."/>
            <person name="Yin Y."/>
            <person name="Song W."/>
            <person name="Jiang J."/>
            <person name="Jackson S.A."/>
            <person name="Wing R.A."/>
            <person name="Wang J."/>
            <person name="Chen M."/>
        </authorList>
    </citation>
    <scope>NUCLEOTIDE SEQUENCE [LARGE SCALE GENOMIC DNA]</scope>
    <source>
        <strain evidence="8">cv. IRGC 101232</strain>
    </source>
</reference>
<sequence length="921" mass="103278">MGRPKGGAAASSSSSKKPKAKPKQRGGVDFKKYKHKVGRKLPPPKNATNTEIKSKAIVLPEQSMASERAGMAVNKRGLTLRELLQQTGHYNANVRRAALNGIKDIIVKHPSELRLHKVAIVEKLQERICDTDKVVRESLFSILQSFIFPSLKEDNAISTRSTLFLLMANILNGMTHLSMDVQLVSFRFLELVVINFPSSFPRYAEQVFNNFLAVLSNDRIHLQDKSKLNSVLSALGHCLSQVAYATENGNTSNRLGHNVSGRELWKCTLDEDNSGSRAFAMSSILMKLQNLIQILVNSVEVLASELSAKSTIDAQSSEALLSALHCLDLICKIFIQEVKKPQMKLGRSKTQFGPEWLKSSVLVYMMKLWGVSRSFHEKGDDKYYFFNLKIAEIFLCLSACMDNTMFPADKFCQFVSSLLAKVKTIRNKDTMEKNLNIITSIPDLVSNAPDDSKGYILEAFTDAFRDCKVDCKLILPYLDAMGKMLLPEKTGILFTEKDSGLEYHGAWVDELPRFLLQSIDKAPSVTKVVLELLLRIGQYFPTMECGNLHSFVKLFGVKSSSGTVELGPFIKLPRDCQELAISCLYYFSSLLPDTVELLASCCLSDVLEPIILFKIVEVLQSSYKAGNLHITDQLSFLSLLMARFRIHPGPFCTQEDSQKGSSLSTFKSLNHLILTSLSEMGDGSLVLELMWDILSKEIVRIQNYAFLLCSHLKTIELFYICLFMQAQIPSLHNMNGLFRIIVTLDAGTCKLMNEDAIKVIAGYLIDAAMDLSKTIELGFQSDQTRVFQYFIKPCIIIFCQNEKVLCCTLEMLKSFATGDDHGLSCVSKLNYPGELSRRICIVTSILIFLCNDGKLHKHLSLGKSVIKGILQHIRHLMDSNLPGVTYEDKQKLRFAFEQLKTKALQLNCWDRSELEGFSSTT</sequence>
<comment type="similarity">
    <text evidence="3">Belongs to the IPI1/TEX10 family.</text>
</comment>